<keyword evidence="3" id="KW-1185">Reference proteome</keyword>
<comment type="caution">
    <text evidence="2">The sequence shown here is derived from an EMBL/GenBank/DDBJ whole genome shotgun (WGS) entry which is preliminary data.</text>
</comment>
<dbReference type="STRING" id="2316362.A0A4V1Q1D3"/>
<dbReference type="Proteomes" id="UP000290288">
    <property type="component" value="Unassembled WGS sequence"/>
</dbReference>
<gene>
    <name evidence="2" type="ORF">EST38_g14667</name>
</gene>
<evidence type="ECO:0000313" key="2">
    <source>
        <dbReference type="EMBL" id="RXW11188.1"/>
    </source>
</evidence>
<organism evidence="2 3">
    <name type="scientific">Candolleomyces aberdarensis</name>
    <dbReference type="NCBI Taxonomy" id="2316362"/>
    <lineage>
        <taxon>Eukaryota</taxon>
        <taxon>Fungi</taxon>
        <taxon>Dikarya</taxon>
        <taxon>Basidiomycota</taxon>
        <taxon>Agaricomycotina</taxon>
        <taxon>Agaricomycetes</taxon>
        <taxon>Agaricomycetidae</taxon>
        <taxon>Agaricales</taxon>
        <taxon>Agaricineae</taxon>
        <taxon>Psathyrellaceae</taxon>
        <taxon>Candolleomyces</taxon>
    </lineage>
</organism>
<reference evidence="2 3" key="1">
    <citation type="submission" date="2019-01" db="EMBL/GenBank/DDBJ databases">
        <title>Draft genome sequence of Psathyrella aberdarensis IHI B618.</title>
        <authorList>
            <person name="Buettner E."/>
            <person name="Kellner H."/>
        </authorList>
    </citation>
    <scope>NUCLEOTIDE SEQUENCE [LARGE SCALE GENOMIC DNA]</scope>
    <source>
        <strain evidence="2 3">IHI B618</strain>
    </source>
</reference>
<protein>
    <submittedName>
        <fullName evidence="2">Uncharacterized protein</fullName>
    </submittedName>
</protein>
<dbReference type="OrthoDB" id="3222453at2759"/>
<dbReference type="EMBL" id="SDEE01002224">
    <property type="protein sequence ID" value="RXW11188.1"/>
    <property type="molecule type" value="Genomic_DNA"/>
</dbReference>
<name>A0A4V1Q1D3_9AGAR</name>
<feature type="region of interest" description="Disordered" evidence="1">
    <location>
        <begin position="224"/>
        <end position="279"/>
    </location>
</feature>
<dbReference type="AlphaFoldDB" id="A0A4V1Q1D3"/>
<feature type="non-terminal residue" evidence="2">
    <location>
        <position position="1"/>
    </location>
</feature>
<accession>A0A4V1Q1D3</accession>
<feature type="compositionally biased region" description="Acidic residues" evidence="1">
    <location>
        <begin position="230"/>
        <end position="244"/>
    </location>
</feature>
<evidence type="ECO:0000256" key="1">
    <source>
        <dbReference type="SAM" id="MobiDB-lite"/>
    </source>
</evidence>
<sequence length="361" mass="39730">ERGVVPGDVGTFSAQHGFKKIFNLQEDKGAIRSSKIFGENYSLPKMHVVTHKEELSVGDTIVKGTSVKTQYTQDRGVESCEFKMLEPKGAVLALTSSADLEEFRSHVELRDFIIDNAASLYRYANSIQRLDYHESLYIVTGCIKSDSWALAAYNDLPDPQNDVLKLIRTEASGSTPAYVWTDRGTAEARSGSTQNGGTHKDQCLFLQGFKVAFSTAFRSRMKGKLPNLDDSCDGEGASDSDTSEESNGRQGDSGGNRKSNDAGVGGIGSKRCSRGGPSDELSVEYFPKHRTEDELHPCDTINTQLLRHTTADVALSHDDDWRFALENASTTDVHLFDILESKVISIRNGKLLHVSLIAERR</sequence>
<evidence type="ECO:0000313" key="3">
    <source>
        <dbReference type="Proteomes" id="UP000290288"/>
    </source>
</evidence>
<proteinExistence type="predicted"/>